<feature type="compositionally biased region" description="Polar residues" evidence="1">
    <location>
        <begin position="1"/>
        <end position="13"/>
    </location>
</feature>
<gene>
    <name evidence="2" type="ORF">RKA07_16680</name>
</gene>
<feature type="compositionally biased region" description="Polar residues" evidence="1">
    <location>
        <begin position="26"/>
        <end position="35"/>
    </location>
</feature>
<evidence type="ECO:0000313" key="2">
    <source>
        <dbReference type="EMBL" id="MDS1311738.1"/>
    </source>
</evidence>
<proteinExistence type="predicted"/>
<comment type="caution">
    <text evidence="2">The sequence shown here is derived from an EMBL/GenBank/DDBJ whole genome shotgun (WGS) entry which is preliminary data.</text>
</comment>
<dbReference type="EMBL" id="JAVMBO010000018">
    <property type="protein sequence ID" value="MDS1311738.1"/>
    <property type="molecule type" value="Genomic_DNA"/>
</dbReference>
<keyword evidence="3" id="KW-1185">Reference proteome</keyword>
<name>A0ABU2HL00_9GAMM</name>
<reference evidence="2" key="1">
    <citation type="submission" date="2023-09" db="EMBL/GenBank/DDBJ databases">
        <title>Marinobacter sediminicola sp. nov. and Marinobacter maritimum sp. nov., isolated from marine sediment.</title>
        <authorList>
            <person name="An J."/>
        </authorList>
    </citation>
    <scope>NUCLEOTIDE SEQUENCE</scope>
    <source>
        <strain evidence="2">F60267</strain>
    </source>
</reference>
<dbReference type="InterPro" id="IPR026481">
    <property type="entry name" value="CCGSCS"/>
</dbReference>
<feature type="compositionally biased region" description="Basic and acidic residues" evidence="1">
    <location>
        <begin position="36"/>
        <end position="49"/>
    </location>
</feature>
<evidence type="ECO:0000313" key="3">
    <source>
        <dbReference type="Proteomes" id="UP001267407"/>
    </source>
</evidence>
<sequence length="58" mass="5901">MTQLFKEVTSSNEGAKASADQPTDGAVQQTANAAESTEKNTEKKGKHGDPGVCCGGCS</sequence>
<dbReference type="RefSeq" id="WP_200370104.1">
    <property type="nucleotide sequence ID" value="NZ_JAVMBO010000018.1"/>
</dbReference>
<accession>A0ABU2HL00</accession>
<dbReference type="Proteomes" id="UP001267407">
    <property type="component" value="Unassembled WGS sequence"/>
</dbReference>
<evidence type="ECO:0000256" key="1">
    <source>
        <dbReference type="SAM" id="MobiDB-lite"/>
    </source>
</evidence>
<feature type="region of interest" description="Disordered" evidence="1">
    <location>
        <begin position="1"/>
        <end position="58"/>
    </location>
</feature>
<protein>
    <submittedName>
        <fullName evidence="2">CCGSCS motif protein</fullName>
    </submittedName>
</protein>
<organism evidence="2 3">
    <name type="scientific">Marinobacter xiaoshiensis</name>
    <dbReference type="NCBI Taxonomy" id="3073652"/>
    <lineage>
        <taxon>Bacteria</taxon>
        <taxon>Pseudomonadati</taxon>
        <taxon>Pseudomonadota</taxon>
        <taxon>Gammaproteobacteria</taxon>
        <taxon>Pseudomonadales</taxon>
        <taxon>Marinobacteraceae</taxon>
        <taxon>Marinobacter</taxon>
    </lineage>
</organism>
<dbReference type="NCBIfam" id="TIGR04101">
    <property type="entry name" value="CCGSCS"/>
    <property type="match status" value="1"/>
</dbReference>